<feature type="active site" description="Proton acceptor" evidence="9">
    <location>
        <position position="8"/>
    </location>
</feature>
<dbReference type="PANTHER" id="PTHR43090:SF2">
    <property type="entry name" value="1-(5-PHOSPHORIBOSYL)-5-[(5-PHOSPHORIBOSYLAMINO)METHYLIDENEAMINO] IMIDAZOLE-4-CARBOXAMIDE ISOMERASE"/>
    <property type="match status" value="1"/>
</dbReference>
<comment type="pathway">
    <text evidence="3 9">Amino-acid biosynthesis; L-histidine biosynthesis; L-histidine from 5-phospho-alpha-D-ribose 1-diphosphate: step 4/9.</text>
</comment>
<keyword evidence="8 9" id="KW-0413">Isomerase</keyword>
<dbReference type="SUPFAM" id="SSF51366">
    <property type="entry name" value="Ribulose-phoshate binding barrel"/>
    <property type="match status" value="1"/>
</dbReference>
<keyword evidence="12" id="KW-1185">Reference proteome</keyword>
<dbReference type="EMBL" id="RWJF01000001">
    <property type="protein sequence ID" value="RST29496.1"/>
    <property type="molecule type" value="Genomic_DNA"/>
</dbReference>
<keyword evidence="7 9" id="KW-0368">Histidine biosynthesis</keyword>
<proteinExistence type="inferred from homology"/>
<gene>
    <name evidence="9" type="primary">hisA</name>
    <name evidence="11" type="ORF">HMF7854_00605</name>
</gene>
<evidence type="ECO:0000256" key="8">
    <source>
        <dbReference type="ARBA" id="ARBA00023235"/>
    </source>
</evidence>
<dbReference type="AlphaFoldDB" id="A0A3R9YGM5"/>
<dbReference type="InterPro" id="IPR044524">
    <property type="entry name" value="Isoase_HisA-like"/>
</dbReference>
<evidence type="ECO:0000256" key="10">
    <source>
        <dbReference type="RuleBase" id="RU003657"/>
    </source>
</evidence>
<evidence type="ECO:0000256" key="2">
    <source>
        <dbReference type="ARBA" id="ARBA00004496"/>
    </source>
</evidence>
<dbReference type="HAMAP" id="MF_01014">
    <property type="entry name" value="HisA"/>
    <property type="match status" value="1"/>
</dbReference>
<dbReference type="Gene3D" id="3.20.20.70">
    <property type="entry name" value="Aldolase class I"/>
    <property type="match status" value="1"/>
</dbReference>
<comment type="caution">
    <text evidence="11">The sequence shown here is derived from an EMBL/GenBank/DDBJ whole genome shotgun (WGS) entry which is preliminary data.</text>
</comment>
<dbReference type="Pfam" id="PF00977">
    <property type="entry name" value="His_biosynth"/>
    <property type="match status" value="1"/>
</dbReference>
<dbReference type="EC" id="5.3.1.16" evidence="9"/>
<dbReference type="InterPro" id="IPR006062">
    <property type="entry name" value="His_biosynth"/>
</dbReference>
<name>A0A3R9YGM5_9SPHN</name>
<feature type="active site" description="Proton donor" evidence="9">
    <location>
        <position position="130"/>
    </location>
</feature>
<dbReference type="CDD" id="cd04732">
    <property type="entry name" value="HisA"/>
    <property type="match status" value="1"/>
</dbReference>
<dbReference type="Proteomes" id="UP000274661">
    <property type="component" value="Unassembled WGS sequence"/>
</dbReference>
<evidence type="ECO:0000256" key="7">
    <source>
        <dbReference type="ARBA" id="ARBA00023102"/>
    </source>
</evidence>
<dbReference type="PANTHER" id="PTHR43090">
    <property type="entry name" value="1-(5-PHOSPHORIBOSYL)-5-[(5-PHOSPHORIBOSYLAMINO)METHYLIDENEAMINO] IMIDAZOLE-4-CARBOXAMIDE ISOMERASE"/>
    <property type="match status" value="1"/>
</dbReference>
<dbReference type="InterPro" id="IPR023016">
    <property type="entry name" value="HisA/PriA"/>
</dbReference>
<evidence type="ECO:0000256" key="9">
    <source>
        <dbReference type="HAMAP-Rule" id="MF_01014"/>
    </source>
</evidence>
<protein>
    <recommendedName>
        <fullName evidence="9">1-(5-phosphoribosyl)-5-[(5-phosphoribosylamino)methylideneamino] imidazole-4-carboxamide isomerase</fullName>
        <ecNumber evidence="9">5.3.1.16</ecNumber>
    </recommendedName>
    <alternativeName>
        <fullName evidence="9">Phosphoribosylformimino-5-aminoimidazole carboxamide ribotide isomerase</fullName>
    </alternativeName>
</protein>
<organism evidence="11 12">
    <name type="scientific">Sphingomonas ginkgonis</name>
    <dbReference type="NCBI Taxonomy" id="2315330"/>
    <lineage>
        <taxon>Bacteria</taxon>
        <taxon>Pseudomonadati</taxon>
        <taxon>Pseudomonadota</taxon>
        <taxon>Alphaproteobacteria</taxon>
        <taxon>Sphingomonadales</taxon>
        <taxon>Sphingomonadaceae</taxon>
        <taxon>Sphingomonas</taxon>
    </lineage>
</organism>
<dbReference type="InterPro" id="IPR013785">
    <property type="entry name" value="Aldolase_TIM"/>
</dbReference>
<reference evidence="11 12" key="1">
    <citation type="submission" date="2018-12" db="EMBL/GenBank/DDBJ databases">
        <title>Sphingomonas sp. HMF7854 Genome sequencing and assembly.</title>
        <authorList>
            <person name="Cha I."/>
            <person name="Kang H."/>
            <person name="Kim H."/>
            <person name="Kang J."/>
            <person name="Joh K."/>
        </authorList>
    </citation>
    <scope>NUCLEOTIDE SEQUENCE [LARGE SCALE GENOMIC DNA]</scope>
    <source>
        <strain evidence="11 12">HMF7854</strain>
    </source>
</reference>
<evidence type="ECO:0000313" key="12">
    <source>
        <dbReference type="Proteomes" id="UP000274661"/>
    </source>
</evidence>
<evidence type="ECO:0000256" key="3">
    <source>
        <dbReference type="ARBA" id="ARBA00005133"/>
    </source>
</evidence>
<dbReference type="OrthoDB" id="9807749at2"/>
<comment type="catalytic activity">
    <reaction evidence="1 9">
        <text>1-(5-phospho-beta-D-ribosyl)-5-[(5-phospho-beta-D-ribosylamino)methylideneamino]imidazole-4-carboxamide = 5-[(5-phospho-1-deoxy-D-ribulos-1-ylimino)methylamino]-1-(5-phospho-beta-D-ribosyl)imidazole-4-carboxamide</text>
        <dbReference type="Rhea" id="RHEA:15469"/>
        <dbReference type="ChEBI" id="CHEBI:58435"/>
        <dbReference type="ChEBI" id="CHEBI:58525"/>
        <dbReference type="EC" id="5.3.1.16"/>
    </reaction>
</comment>
<accession>A0A3R9YGM5</accession>
<evidence type="ECO:0000313" key="11">
    <source>
        <dbReference type="EMBL" id="RST29496.1"/>
    </source>
</evidence>
<keyword evidence="6 9" id="KW-0028">Amino-acid biosynthesis</keyword>
<sequence length="239" mass="25638">MILYPAMDLMGGSAVRLRQGRFDDRTTYSAEPIAALRGFAEADATWAHIVDLDGARAGEPRQHDLIADLARAAPLKLQVAGGFRTRDQLARMVDAGVGRVVIGSLAVKQPDTVAAWIDEFGPERITLSLDVRMAGGNPMVAVSGWTEDTGLSLWDVAARFPTAVHLLLTDIGLDGMLQGPNFALYEEVARRLPQLKVQASGGVTSLNDLRRLRTDGAIVGKALWEGQLDLAEALGLARA</sequence>
<dbReference type="GO" id="GO:0005737">
    <property type="term" value="C:cytoplasm"/>
    <property type="evidence" value="ECO:0007669"/>
    <property type="project" value="UniProtKB-SubCell"/>
</dbReference>
<dbReference type="GO" id="GO:0000162">
    <property type="term" value="P:L-tryptophan biosynthetic process"/>
    <property type="evidence" value="ECO:0007669"/>
    <property type="project" value="TreeGrafter"/>
</dbReference>
<comment type="subcellular location">
    <subcellularLocation>
        <location evidence="2 9">Cytoplasm</location>
    </subcellularLocation>
</comment>
<dbReference type="FunFam" id="3.20.20.70:FF:000009">
    <property type="entry name" value="1-(5-phosphoribosyl)-5-[(5-phosphoribosylamino)methylideneamino] imidazole-4-carboxamide isomerase"/>
    <property type="match status" value="1"/>
</dbReference>
<evidence type="ECO:0000256" key="1">
    <source>
        <dbReference type="ARBA" id="ARBA00000901"/>
    </source>
</evidence>
<evidence type="ECO:0000256" key="4">
    <source>
        <dbReference type="ARBA" id="ARBA00009667"/>
    </source>
</evidence>
<dbReference type="InterPro" id="IPR011060">
    <property type="entry name" value="RibuloseP-bd_barrel"/>
</dbReference>
<evidence type="ECO:0000256" key="6">
    <source>
        <dbReference type="ARBA" id="ARBA00022605"/>
    </source>
</evidence>
<dbReference type="UniPathway" id="UPA00031">
    <property type="reaction ID" value="UER00009"/>
</dbReference>
<dbReference type="GO" id="GO:0003949">
    <property type="term" value="F:1-(5-phosphoribosyl)-5-[(5-phosphoribosylamino)methylideneamino]imidazole-4-carboxamide isomerase activity"/>
    <property type="evidence" value="ECO:0007669"/>
    <property type="project" value="UniProtKB-UniRule"/>
</dbReference>
<evidence type="ECO:0000256" key="5">
    <source>
        <dbReference type="ARBA" id="ARBA00022490"/>
    </source>
</evidence>
<comment type="similarity">
    <text evidence="4 9 10">Belongs to the HisA/HisF family.</text>
</comment>
<dbReference type="GO" id="GO:0000105">
    <property type="term" value="P:L-histidine biosynthetic process"/>
    <property type="evidence" value="ECO:0007669"/>
    <property type="project" value="UniProtKB-UniRule"/>
</dbReference>
<dbReference type="RefSeq" id="WP_126717339.1">
    <property type="nucleotide sequence ID" value="NZ_RWJF01000001.1"/>
</dbReference>
<keyword evidence="5 9" id="KW-0963">Cytoplasm</keyword>